<dbReference type="InterPro" id="IPR003342">
    <property type="entry name" value="ArnT-like_N"/>
</dbReference>
<feature type="transmembrane region" description="Helical" evidence="8">
    <location>
        <begin position="177"/>
        <end position="193"/>
    </location>
</feature>
<organism evidence="10 11">
    <name type="scientific">Candidatus Gottesmanbacteria bacterium RBG_13_45_10</name>
    <dbReference type="NCBI Taxonomy" id="1798370"/>
    <lineage>
        <taxon>Bacteria</taxon>
        <taxon>Candidatus Gottesmaniibacteriota</taxon>
    </lineage>
</organism>
<accession>A0A1F5ZGA0</accession>
<keyword evidence="6 8" id="KW-1133">Transmembrane helix</keyword>
<dbReference type="InterPro" id="IPR050297">
    <property type="entry name" value="LipidA_mod_glycosyltrf_83"/>
</dbReference>
<dbReference type="EMBL" id="MFIZ01000033">
    <property type="protein sequence ID" value="OGG11333.1"/>
    <property type="molecule type" value="Genomic_DNA"/>
</dbReference>
<gene>
    <name evidence="10" type="ORF">A2Z00_02555</name>
</gene>
<reference evidence="10 11" key="1">
    <citation type="journal article" date="2016" name="Nat. Commun.">
        <title>Thousands of microbial genomes shed light on interconnected biogeochemical processes in an aquifer system.</title>
        <authorList>
            <person name="Anantharaman K."/>
            <person name="Brown C.T."/>
            <person name="Hug L.A."/>
            <person name="Sharon I."/>
            <person name="Castelle C.J."/>
            <person name="Probst A.J."/>
            <person name="Thomas B.C."/>
            <person name="Singh A."/>
            <person name="Wilkins M.J."/>
            <person name="Karaoz U."/>
            <person name="Brodie E.L."/>
            <person name="Williams K.H."/>
            <person name="Hubbard S.S."/>
            <person name="Banfield J.F."/>
        </authorList>
    </citation>
    <scope>NUCLEOTIDE SEQUENCE [LARGE SCALE GENOMIC DNA]</scope>
</reference>
<evidence type="ECO:0000256" key="1">
    <source>
        <dbReference type="ARBA" id="ARBA00004651"/>
    </source>
</evidence>
<feature type="transmembrane region" description="Helical" evidence="8">
    <location>
        <begin position="199"/>
        <end position="215"/>
    </location>
</feature>
<feature type="transmembrane region" description="Helical" evidence="8">
    <location>
        <begin position="222"/>
        <end position="241"/>
    </location>
</feature>
<keyword evidence="2" id="KW-1003">Cell membrane</keyword>
<dbReference type="PANTHER" id="PTHR33908">
    <property type="entry name" value="MANNOSYLTRANSFERASE YKCB-RELATED"/>
    <property type="match status" value="1"/>
</dbReference>
<feature type="transmembrane region" description="Helical" evidence="8">
    <location>
        <begin position="127"/>
        <end position="146"/>
    </location>
</feature>
<feature type="transmembrane region" description="Helical" evidence="8">
    <location>
        <begin position="152"/>
        <end position="170"/>
    </location>
</feature>
<dbReference type="GO" id="GO:0010041">
    <property type="term" value="P:response to iron(III) ion"/>
    <property type="evidence" value="ECO:0007669"/>
    <property type="project" value="TreeGrafter"/>
</dbReference>
<evidence type="ECO:0000313" key="10">
    <source>
        <dbReference type="EMBL" id="OGG11333.1"/>
    </source>
</evidence>
<keyword evidence="4" id="KW-0808">Transferase</keyword>
<feature type="domain" description="ArnT-like N-terminal" evidence="9">
    <location>
        <begin position="10"/>
        <end position="219"/>
    </location>
</feature>
<feature type="transmembrane region" description="Helical" evidence="8">
    <location>
        <begin position="94"/>
        <end position="115"/>
    </location>
</feature>
<dbReference type="GO" id="GO:0016763">
    <property type="term" value="F:pentosyltransferase activity"/>
    <property type="evidence" value="ECO:0007669"/>
    <property type="project" value="TreeGrafter"/>
</dbReference>
<keyword evidence="7 8" id="KW-0472">Membrane</keyword>
<dbReference type="Proteomes" id="UP000177268">
    <property type="component" value="Unassembled WGS sequence"/>
</dbReference>
<comment type="caution">
    <text evidence="10">The sequence shown here is derived from an EMBL/GenBank/DDBJ whole genome shotgun (WGS) entry which is preliminary data.</text>
</comment>
<evidence type="ECO:0000256" key="4">
    <source>
        <dbReference type="ARBA" id="ARBA00022679"/>
    </source>
</evidence>
<name>A0A1F5ZGA0_9BACT</name>
<dbReference type="PANTHER" id="PTHR33908:SF3">
    <property type="entry name" value="UNDECAPRENYL PHOSPHATE-ALPHA-4-AMINO-4-DEOXY-L-ARABINOSE ARABINOSYL TRANSFERASE"/>
    <property type="match status" value="1"/>
</dbReference>
<keyword evidence="5 8" id="KW-0812">Transmembrane</keyword>
<dbReference type="Pfam" id="PF02366">
    <property type="entry name" value="PMT"/>
    <property type="match status" value="1"/>
</dbReference>
<evidence type="ECO:0000313" key="11">
    <source>
        <dbReference type="Proteomes" id="UP000177268"/>
    </source>
</evidence>
<evidence type="ECO:0000256" key="5">
    <source>
        <dbReference type="ARBA" id="ARBA00022692"/>
    </source>
</evidence>
<protein>
    <recommendedName>
        <fullName evidence="9">ArnT-like N-terminal domain-containing protein</fullName>
    </recommendedName>
</protein>
<evidence type="ECO:0000256" key="7">
    <source>
        <dbReference type="ARBA" id="ARBA00023136"/>
    </source>
</evidence>
<comment type="subcellular location">
    <subcellularLocation>
        <location evidence="1">Cell membrane</location>
        <topology evidence="1">Multi-pass membrane protein</topology>
    </subcellularLocation>
</comment>
<dbReference type="STRING" id="1798370.A2Z00_02555"/>
<keyword evidence="3" id="KW-0328">Glycosyltransferase</keyword>
<feature type="transmembrane region" description="Helical" evidence="8">
    <location>
        <begin position="405"/>
        <end position="423"/>
    </location>
</feature>
<evidence type="ECO:0000256" key="3">
    <source>
        <dbReference type="ARBA" id="ARBA00022676"/>
    </source>
</evidence>
<evidence type="ECO:0000256" key="6">
    <source>
        <dbReference type="ARBA" id="ARBA00022989"/>
    </source>
</evidence>
<dbReference type="GO" id="GO:0009103">
    <property type="term" value="P:lipopolysaccharide biosynthetic process"/>
    <property type="evidence" value="ECO:0007669"/>
    <property type="project" value="UniProtKB-ARBA"/>
</dbReference>
<feature type="transmembrane region" description="Helical" evidence="8">
    <location>
        <begin position="375"/>
        <end position="393"/>
    </location>
</feature>
<proteinExistence type="predicted"/>
<dbReference type="GO" id="GO:0000030">
    <property type="term" value="F:mannosyltransferase activity"/>
    <property type="evidence" value="ECO:0007669"/>
    <property type="project" value="InterPro"/>
</dbReference>
<evidence type="ECO:0000256" key="2">
    <source>
        <dbReference type="ARBA" id="ARBA00022475"/>
    </source>
</evidence>
<dbReference type="GO" id="GO:0006493">
    <property type="term" value="P:protein O-linked glycosylation"/>
    <property type="evidence" value="ECO:0007669"/>
    <property type="project" value="InterPro"/>
</dbReference>
<dbReference type="GO" id="GO:0005886">
    <property type="term" value="C:plasma membrane"/>
    <property type="evidence" value="ECO:0007669"/>
    <property type="project" value="UniProtKB-SubCell"/>
</dbReference>
<sequence length="557" mass="63778">MTRKILLLLIVVLAMTLRVYQMNHNPPSLSWDEVSIGYNAYSIVKTGKDEHGRFLPLDAFVAYGDYKPPFAIYATAPFVALLGLNELSVRLPSALFGTLTVLLTYFLVQELFWVYMKKAKRDKFSLLVCWIPLFAAALLAISPWHINISRAGFEANIALFFVVLGTYLVLRAQRNSRYWLIAWVPYVVTIYTFNSSRYFAPIFALALCIFFWKNIRTHWKPFAIGIIISAVLLVPITPHLLSKEARLRFAEVNIFTDPSVVTTANERIAREQNSLIAKIVNNRRVGYARSYFIHFFDNLEPNFLFVTGDGNPKFSIRDVGQLYMFEAPFLAIGLFAMFLSFPQTAALLLCWLVAAIIPAATARETPHALRILNSLPTWQIFVAFGILCSLEYLKKKYTQKISLHNVFIIFLMALYGLGITYYLHNYYRHYPKEFSSEWQYGYREALANVAKIQGDYNSIVIGDSIGRPYMYTLFYTKTDPQEFWKTKEDSFDAAGFYHVYGFGKYRFPSSLPSSLEPRTLYVWDAGTAPKGARILNTIRRLDDSPVLDIFDKGAGKI</sequence>
<evidence type="ECO:0000256" key="8">
    <source>
        <dbReference type="SAM" id="Phobius"/>
    </source>
</evidence>
<evidence type="ECO:0000259" key="9">
    <source>
        <dbReference type="Pfam" id="PF02366"/>
    </source>
</evidence>
<dbReference type="AlphaFoldDB" id="A0A1F5ZGA0"/>